<dbReference type="RefSeq" id="WP_119864609.1">
    <property type="nucleotide sequence ID" value="NZ_CP016786.1"/>
</dbReference>
<dbReference type="EMBL" id="CP016786">
    <property type="protein sequence ID" value="ASW42472.1"/>
    <property type="molecule type" value="Genomic_DNA"/>
</dbReference>
<feature type="domain" description="Signal transduction histidine kinase subgroup 3 dimerisation and phosphoacceptor" evidence="10">
    <location>
        <begin position="140"/>
        <end position="206"/>
    </location>
</feature>
<name>A0A343JAB4_9CLOT</name>
<evidence type="ECO:0000256" key="8">
    <source>
        <dbReference type="ARBA" id="ARBA00023012"/>
    </source>
</evidence>
<reference evidence="11 12" key="1">
    <citation type="submission" date="2016-08" db="EMBL/GenBank/DDBJ databases">
        <title>Complete Genome Sequence Of The Indigo Reducing Clostridium isatidis DSM15098.</title>
        <authorList>
            <person name="Little G.T."/>
            <person name="Minton N.P."/>
        </authorList>
    </citation>
    <scope>NUCLEOTIDE SEQUENCE [LARGE SCALE GENOMIC DNA]</scope>
    <source>
        <strain evidence="11 12">DSM 15098</strain>
    </source>
</reference>
<dbReference type="KEGG" id="cia:BEN51_02950"/>
<evidence type="ECO:0000256" key="4">
    <source>
        <dbReference type="ARBA" id="ARBA00022679"/>
    </source>
</evidence>
<evidence type="ECO:0000256" key="6">
    <source>
        <dbReference type="ARBA" id="ARBA00022777"/>
    </source>
</evidence>
<feature type="transmembrane region" description="Helical" evidence="9">
    <location>
        <begin position="12"/>
        <end position="35"/>
    </location>
</feature>
<dbReference type="PANTHER" id="PTHR24421">
    <property type="entry name" value="NITRATE/NITRITE SENSOR PROTEIN NARX-RELATED"/>
    <property type="match status" value="1"/>
</dbReference>
<proteinExistence type="predicted"/>
<dbReference type="PANTHER" id="PTHR24421:SF10">
    <property type="entry name" value="NITRATE_NITRITE SENSOR PROTEIN NARQ"/>
    <property type="match status" value="1"/>
</dbReference>
<keyword evidence="12" id="KW-1185">Reference proteome</keyword>
<keyword evidence="6" id="KW-0418">Kinase</keyword>
<evidence type="ECO:0000256" key="5">
    <source>
        <dbReference type="ARBA" id="ARBA00022741"/>
    </source>
</evidence>
<evidence type="ECO:0000256" key="3">
    <source>
        <dbReference type="ARBA" id="ARBA00022553"/>
    </source>
</evidence>
<dbReference type="GO" id="GO:0000155">
    <property type="term" value="F:phosphorelay sensor kinase activity"/>
    <property type="evidence" value="ECO:0007669"/>
    <property type="project" value="InterPro"/>
</dbReference>
<dbReference type="InterPro" id="IPR036890">
    <property type="entry name" value="HATPase_C_sf"/>
</dbReference>
<dbReference type="AlphaFoldDB" id="A0A343JAB4"/>
<evidence type="ECO:0000256" key="2">
    <source>
        <dbReference type="ARBA" id="ARBA00012438"/>
    </source>
</evidence>
<dbReference type="GO" id="GO:0046983">
    <property type="term" value="F:protein dimerization activity"/>
    <property type="evidence" value="ECO:0007669"/>
    <property type="project" value="InterPro"/>
</dbReference>
<comment type="catalytic activity">
    <reaction evidence="1">
        <text>ATP + protein L-histidine = ADP + protein N-phospho-L-histidine.</text>
        <dbReference type="EC" id="2.7.13.3"/>
    </reaction>
</comment>
<evidence type="ECO:0000313" key="12">
    <source>
        <dbReference type="Proteomes" id="UP000264883"/>
    </source>
</evidence>
<dbReference type="SUPFAM" id="SSF55874">
    <property type="entry name" value="ATPase domain of HSP90 chaperone/DNA topoisomerase II/histidine kinase"/>
    <property type="match status" value="1"/>
</dbReference>
<organism evidence="11 12">
    <name type="scientific">Clostridium isatidis</name>
    <dbReference type="NCBI Taxonomy" id="182773"/>
    <lineage>
        <taxon>Bacteria</taxon>
        <taxon>Bacillati</taxon>
        <taxon>Bacillota</taxon>
        <taxon>Clostridia</taxon>
        <taxon>Eubacteriales</taxon>
        <taxon>Clostridiaceae</taxon>
        <taxon>Clostridium</taxon>
    </lineage>
</organism>
<gene>
    <name evidence="11" type="ORF">BEN51_02950</name>
</gene>
<dbReference type="Gene3D" id="3.30.565.10">
    <property type="entry name" value="Histidine kinase-like ATPase, C-terminal domain"/>
    <property type="match status" value="1"/>
</dbReference>
<protein>
    <recommendedName>
        <fullName evidence="2">histidine kinase</fullName>
        <ecNumber evidence="2">2.7.13.3</ecNumber>
    </recommendedName>
</protein>
<keyword evidence="3" id="KW-0597">Phosphoprotein</keyword>
<dbReference type="OrthoDB" id="9781904at2"/>
<dbReference type="GO" id="GO:0016020">
    <property type="term" value="C:membrane"/>
    <property type="evidence" value="ECO:0007669"/>
    <property type="project" value="InterPro"/>
</dbReference>
<evidence type="ECO:0000256" key="1">
    <source>
        <dbReference type="ARBA" id="ARBA00000085"/>
    </source>
</evidence>
<accession>A0A343JAB4</accession>
<keyword evidence="9" id="KW-1133">Transmembrane helix</keyword>
<evidence type="ECO:0000256" key="9">
    <source>
        <dbReference type="SAM" id="Phobius"/>
    </source>
</evidence>
<keyword evidence="7" id="KW-0067">ATP-binding</keyword>
<keyword evidence="9" id="KW-0812">Transmembrane</keyword>
<keyword evidence="9" id="KW-0472">Membrane</keyword>
<dbReference type="EC" id="2.7.13.3" evidence="2"/>
<dbReference type="InterPro" id="IPR050482">
    <property type="entry name" value="Sensor_HK_TwoCompSys"/>
</dbReference>
<dbReference type="GO" id="GO:0005524">
    <property type="term" value="F:ATP binding"/>
    <property type="evidence" value="ECO:0007669"/>
    <property type="project" value="UniProtKB-KW"/>
</dbReference>
<keyword evidence="4" id="KW-0808">Transferase</keyword>
<evidence type="ECO:0000313" key="11">
    <source>
        <dbReference type="EMBL" id="ASW42472.1"/>
    </source>
</evidence>
<dbReference type="Gene3D" id="1.20.5.1930">
    <property type="match status" value="1"/>
</dbReference>
<evidence type="ECO:0000256" key="7">
    <source>
        <dbReference type="ARBA" id="ARBA00022840"/>
    </source>
</evidence>
<keyword evidence="8" id="KW-0902">Two-component regulatory system</keyword>
<dbReference type="InterPro" id="IPR011712">
    <property type="entry name" value="Sig_transdc_His_kin_sub3_dim/P"/>
</dbReference>
<dbReference type="Pfam" id="PF07730">
    <property type="entry name" value="HisKA_3"/>
    <property type="match status" value="1"/>
</dbReference>
<keyword evidence="5" id="KW-0547">Nucleotide-binding</keyword>
<evidence type="ECO:0000259" key="10">
    <source>
        <dbReference type="Pfam" id="PF07730"/>
    </source>
</evidence>
<dbReference type="Proteomes" id="UP000264883">
    <property type="component" value="Chromosome"/>
</dbReference>
<sequence length="329" mass="37545">MEFLKAILVNKHINYCKIIIILQIIFSFLFSINFIESSILLTSISLGEYFIYDLNKIKLGSIIYFIPIYFIKNSNEISTIFISSIILLISIINDSIKKGQLLKYSELEIKQGILISNLNNKLIKEKDMQEQILHTARLEERNEISIRLHDKIGHTISGTLLQLEAAKIIFDVDPKKSISILDSCINNLREGMDDIRAVLRNIRPKEEELGINRIKKILDEKIKGTNIKGKVKYEGDLEKISFKIWLLFIQVTTEITTNSIKYSNCDLIAINLEVLKKFIKLEIKDNGIGCQNIKNGIGISSIEERVENLGGKLILNGDEGFSVIILIPY</sequence>